<gene>
    <name evidence="2" type="ORF">E9998_21550</name>
</gene>
<evidence type="ECO:0000313" key="3">
    <source>
        <dbReference type="Proteomes" id="UP000305792"/>
    </source>
</evidence>
<dbReference type="RefSeq" id="WP_136531762.1">
    <property type="nucleotide sequence ID" value="NZ_STGX01000019.1"/>
</dbReference>
<dbReference type="AlphaFoldDB" id="A0A4S8P2X4"/>
<evidence type="ECO:0000313" key="2">
    <source>
        <dbReference type="EMBL" id="THV24410.1"/>
    </source>
</evidence>
<proteinExistence type="predicted"/>
<reference evidence="2 3" key="1">
    <citation type="journal article" date="2018" name="Int. J. Syst. Evol. Microbiol.">
        <title>Glycomyces paridis sp. nov., isolated from the medicinal plant Paris polyphylla.</title>
        <authorList>
            <person name="Fang X.M."/>
            <person name="Bai J.L."/>
            <person name="Su J."/>
            <person name="Zhao L.L."/>
            <person name="Liu H.Y."/>
            <person name="Ma B.P."/>
            <person name="Zhang Y.Q."/>
            <person name="Yu L.Y."/>
        </authorList>
    </citation>
    <scope>NUCLEOTIDE SEQUENCE [LARGE SCALE GENOMIC DNA]</scope>
    <source>
        <strain evidence="2 3">CPCC 204357</strain>
    </source>
</reference>
<comment type="caution">
    <text evidence="2">The sequence shown here is derived from an EMBL/GenBank/DDBJ whole genome shotgun (WGS) entry which is preliminary data.</text>
</comment>
<name>A0A4S8P2X4_9ACTN</name>
<sequence>MTHNVRVPQWFPLLMSVGALVSSGFVFAKYSATGDGSLLFFALWGLLVAVLAIVFRNMATLKVRPDLVVSRTQNRSVKRMLHPADRLEIVDGRLFVVDYQGAREEIPLNVLLLRESDWLEFEAAVAHRWPPKQ</sequence>
<keyword evidence="3" id="KW-1185">Reference proteome</keyword>
<keyword evidence="1" id="KW-0812">Transmembrane</keyword>
<organism evidence="2 3">
    <name type="scientific">Glycomyces paridis</name>
    <dbReference type="NCBI Taxonomy" id="2126555"/>
    <lineage>
        <taxon>Bacteria</taxon>
        <taxon>Bacillati</taxon>
        <taxon>Actinomycetota</taxon>
        <taxon>Actinomycetes</taxon>
        <taxon>Glycomycetales</taxon>
        <taxon>Glycomycetaceae</taxon>
        <taxon>Glycomyces</taxon>
    </lineage>
</organism>
<evidence type="ECO:0000256" key="1">
    <source>
        <dbReference type="SAM" id="Phobius"/>
    </source>
</evidence>
<protein>
    <submittedName>
        <fullName evidence="2">Uncharacterized protein</fullName>
    </submittedName>
</protein>
<keyword evidence="1" id="KW-1133">Transmembrane helix</keyword>
<keyword evidence="1" id="KW-0472">Membrane</keyword>
<dbReference type="OrthoDB" id="9798237at2"/>
<accession>A0A4S8P2X4</accession>
<feature type="transmembrane region" description="Helical" evidence="1">
    <location>
        <begin position="38"/>
        <end position="55"/>
    </location>
</feature>
<dbReference type="Proteomes" id="UP000305792">
    <property type="component" value="Unassembled WGS sequence"/>
</dbReference>
<dbReference type="EMBL" id="STGX01000019">
    <property type="protein sequence ID" value="THV24410.1"/>
    <property type="molecule type" value="Genomic_DNA"/>
</dbReference>